<reference evidence="1 2" key="1">
    <citation type="submission" date="2017-08" db="EMBL/GenBank/DDBJ databases">
        <title>WGS of Clinical strains of the CDC Group NO-1 linked to zoonotic infections in humans.</title>
        <authorList>
            <person name="Bernier A.-M."/>
            <person name="Bernard K."/>
        </authorList>
    </citation>
    <scope>NUCLEOTIDE SEQUENCE [LARGE SCALE GENOMIC DNA]</scope>
    <source>
        <strain evidence="1 2">NML91-0035</strain>
    </source>
</reference>
<dbReference type="RefSeq" id="WP_095542563.1">
    <property type="nucleotide sequence ID" value="NZ_NSJC01000009.1"/>
</dbReference>
<sequence>MILAKFTKQPHDRKDYDITYHEWLPAGDQLDGADTVVTCLTHPGDDSLVVDEVQVSPNTAKLWVSGGAHGRRYKVTVQVVTTAGRRDESEVVFIVKDF</sequence>
<evidence type="ECO:0000313" key="2">
    <source>
        <dbReference type="Proteomes" id="UP000217780"/>
    </source>
</evidence>
<accession>A0A2A2T4R1</accession>
<evidence type="ECO:0000313" key="1">
    <source>
        <dbReference type="EMBL" id="PAX16475.1"/>
    </source>
</evidence>
<dbReference type="Proteomes" id="UP000217780">
    <property type="component" value="Unassembled WGS sequence"/>
</dbReference>
<comment type="caution">
    <text evidence="1">The sequence shown here is derived from an EMBL/GenBank/DDBJ whole genome shotgun (WGS) entry which is preliminary data.</text>
</comment>
<organism evidence="1 2">
    <name type="scientific">Vandammella animalimorsus</name>
    <dbReference type="NCBI Taxonomy" id="2029117"/>
    <lineage>
        <taxon>Bacteria</taxon>
        <taxon>Pseudomonadati</taxon>
        <taxon>Pseudomonadota</taxon>
        <taxon>Betaproteobacteria</taxon>
        <taxon>Burkholderiales</taxon>
        <taxon>Comamonadaceae</taxon>
        <taxon>Vandammella</taxon>
    </lineage>
</organism>
<dbReference type="EMBL" id="NTBI01000007">
    <property type="protein sequence ID" value="PAX16475.1"/>
    <property type="molecule type" value="Genomic_DNA"/>
</dbReference>
<dbReference type="GeneID" id="93874791"/>
<proteinExistence type="predicted"/>
<name>A0A2A2T4R1_9BURK</name>
<dbReference type="AlphaFoldDB" id="A0A2A2T4R1"/>
<dbReference type="InterPro" id="IPR056928">
    <property type="entry name" value="Gp77-like"/>
</dbReference>
<dbReference type="Pfam" id="PF23148">
    <property type="entry name" value="Gp77"/>
    <property type="match status" value="1"/>
</dbReference>
<protein>
    <submittedName>
        <fullName evidence="1">Uncharacterized protein</fullName>
    </submittedName>
</protein>
<gene>
    <name evidence="1" type="ORF">CLI92_09075</name>
</gene>